<dbReference type="InterPro" id="IPR013974">
    <property type="entry name" value="SAF"/>
</dbReference>
<comment type="caution">
    <text evidence="4">The sequence shown here is derived from an EMBL/GenBank/DDBJ whole genome shotgun (WGS) entry which is preliminary data.</text>
</comment>
<feature type="domain" description="SAF" evidence="3">
    <location>
        <begin position="57"/>
        <end position="120"/>
    </location>
</feature>
<evidence type="ECO:0000256" key="2">
    <source>
        <dbReference type="SAM" id="Phobius"/>
    </source>
</evidence>
<proteinExistence type="predicted"/>
<feature type="transmembrane region" description="Helical" evidence="2">
    <location>
        <begin position="29"/>
        <end position="50"/>
    </location>
</feature>
<dbReference type="SMART" id="SM00858">
    <property type="entry name" value="SAF"/>
    <property type="match status" value="1"/>
</dbReference>
<protein>
    <submittedName>
        <fullName evidence="4">SAF domain-containing protein</fullName>
    </submittedName>
</protein>
<accession>A0ABV9SJH5</accession>
<feature type="region of interest" description="Disordered" evidence="1">
    <location>
        <begin position="164"/>
        <end position="208"/>
    </location>
</feature>
<dbReference type="Pfam" id="PF08666">
    <property type="entry name" value="SAF"/>
    <property type="match status" value="1"/>
</dbReference>
<dbReference type="Proteomes" id="UP001595858">
    <property type="component" value="Unassembled WGS sequence"/>
</dbReference>
<evidence type="ECO:0000256" key="1">
    <source>
        <dbReference type="SAM" id="MobiDB-lite"/>
    </source>
</evidence>
<name>A0ABV9SJH5_9ACTN</name>
<keyword evidence="2" id="KW-0812">Transmembrane</keyword>
<keyword evidence="2" id="KW-1133">Transmembrane helix</keyword>
<evidence type="ECO:0000313" key="5">
    <source>
        <dbReference type="Proteomes" id="UP001595858"/>
    </source>
</evidence>
<dbReference type="Gene3D" id="3.90.1210.10">
    <property type="entry name" value="Antifreeze-like/N-acetylneuraminic acid synthase C-terminal domain"/>
    <property type="match status" value="1"/>
</dbReference>
<evidence type="ECO:0000259" key="3">
    <source>
        <dbReference type="SMART" id="SM00858"/>
    </source>
</evidence>
<organism evidence="4 5">
    <name type="scientific">Streptomonospora arabica</name>
    <dbReference type="NCBI Taxonomy" id="412417"/>
    <lineage>
        <taxon>Bacteria</taxon>
        <taxon>Bacillati</taxon>
        <taxon>Actinomycetota</taxon>
        <taxon>Actinomycetes</taxon>
        <taxon>Streptosporangiales</taxon>
        <taxon>Nocardiopsidaceae</taxon>
        <taxon>Streptomonospora</taxon>
    </lineage>
</organism>
<gene>
    <name evidence="4" type="ORF">ACFPCZ_06655</name>
</gene>
<evidence type="ECO:0000313" key="4">
    <source>
        <dbReference type="EMBL" id="MFC4866305.1"/>
    </source>
</evidence>
<sequence length="241" mass="23804">MAATAERTEHKKNEAAAPQRLLGAGPRRWRWLALGAALMALGAAAVAAALGQVDQRSGMVAAAQDLPAGHVLAQDDLQVVEIAGGEEVAAIPAGRLGSLVGQTVQTPIGKNALIAPGDVGTGAEHPNADEAVVGASLAGNQVPSSLQAGAQVALVITVSATIDDQTPSGEDASAGAQGTPAPPPPAEPISARVQTVTPPGEGSGRQATRVELVVDASDAEVVARAASADALTVVEVAGGER</sequence>
<keyword evidence="2" id="KW-0472">Membrane</keyword>
<dbReference type="RefSeq" id="WP_344139819.1">
    <property type="nucleotide sequence ID" value="NZ_BAAAQI010000001.1"/>
</dbReference>
<keyword evidence="5" id="KW-1185">Reference proteome</keyword>
<dbReference type="EMBL" id="JBHSIY010000006">
    <property type="protein sequence ID" value="MFC4866305.1"/>
    <property type="molecule type" value="Genomic_DNA"/>
</dbReference>
<reference evidence="5" key="1">
    <citation type="journal article" date="2019" name="Int. J. Syst. Evol. Microbiol.">
        <title>The Global Catalogue of Microorganisms (GCM) 10K type strain sequencing project: providing services to taxonomists for standard genome sequencing and annotation.</title>
        <authorList>
            <consortium name="The Broad Institute Genomics Platform"/>
            <consortium name="The Broad Institute Genome Sequencing Center for Infectious Disease"/>
            <person name="Wu L."/>
            <person name="Ma J."/>
        </authorList>
    </citation>
    <scope>NUCLEOTIDE SEQUENCE [LARGE SCALE GENOMIC DNA]</scope>
    <source>
        <strain evidence="5">CGMCC 4.7304</strain>
    </source>
</reference>